<protein>
    <recommendedName>
        <fullName evidence="4">Permease</fullName>
    </recommendedName>
</protein>
<evidence type="ECO:0008006" key="4">
    <source>
        <dbReference type="Google" id="ProtNLM"/>
    </source>
</evidence>
<feature type="transmembrane region" description="Helical" evidence="1">
    <location>
        <begin position="189"/>
        <end position="210"/>
    </location>
</feature>
<keyword evidence="1" id="KW-0812">Transmembrane</keyword>
<gene>
    <name evidence="2" type="ORF">ABVT11_12775</name>
</gene>
<comment type="caution">
    <text evidence="2">The sequence shown here is derived from an EMBL/GenBank/DDBJ whole genome shotgun (WGS) entry which is preliminary data.</text>
</comment>
<feature type="transmembrane region" description="Helical" evidence="1">
    <location>
        <begin position="365"/>
        <end position="385"/>
    </location>
</feature>
<keyword evidence="1" id="KW-1133">Transmembrane helix</keyword>
<evidence type="ECO:0000256" key="1">
    <source>
        <dbReference type="SAM" id="Phobius"/>
    </source>
</evidence>
<keyword evidence="1" id="KW-0472">Membrane</keyword>
<feature type="transmembrane region" description="Helical" evidence="1">
    <location>
        <begin position="148"/>
        <end position="169"/>
    </location>
</feature>
<feature type="transmembrane region" description="Helical" evidence="1">
    <location>
        <begin position="279"/>
        <end position="300"/>
    </location>
</feature>
<feature type="transmembrane region" description="Helical" evidence="1">
    <location>
        <begin position="306"/>
        <end position="339"/>
    </location>
</feature>
<organism evidence="2 3">
    <name type="scientific">Uliginosibacterium paludis</name>
    <dbReference type="NCBI Taxonomy" id="1615952"/>
    <lineage>
        <taxon>Bacteria</taxon>
        <taxon>Pseudomonadati</taxon>
        <taxon>Pseudomonadota</taxon>
        <taxon>Betaproteobacteria</taxon>
        <taxon>Rhodocyclales</taxon>
        <taxon>Zoogloeaceae</taxon>
        <taxon>Uliginosibacterium</taxon>
    </lineage>
</organism>
<proteinExistence type="predicted"/>
<feature type="transmembrane region" description="Helical" evidence="1">
    <location>
        <begin position="222"/>
        <end position="242"/>
    </location>
</feature>
<evidence type="ECO:0000313" key="2">
    <source>
        <dbReference type="EMBL" id="MET1490703.1"/>
    </source>
</evidence>
<accession>A0ABV2CSC0</accession>
<feature type="transmembrane region" description="Helical" evidence="1">
    <location>
        <begin position="248"/>
        <end position="267"/>
    </location>
</feature>
<keyword evidence="3" id="KW-1185">Reference proteome</keyword>
<dbReference type="Proteomes" id="UP001548590">
    <property type="component" value="Unassembled WGS sequence"/>
</dbReference>
<sequence length="429" mass="45298">MQIVSTEASPAPGLSFAHFIAGLGGMLAAALLLAWQPEALLTRWHPATLAAVHLFALAGMMPVMLGALFQFVPVACGLALPRFGAGDWLLLAALQTGAGGLAAGFLNGSVLSLSLGGSLALLALLTAGARLAWALWRQKLSAALVASLRRGALALFATLALATVLLGVMSHGWQLPFMALVDWHAQWGLAGWIGGLIAAVAGMVVPMFHVTENYPQRWERALRLLLPALVCSGLGMLSGQAWLACLAVILLAALAAGFGLISARRVLASRRGEKDAFHYGWLLVALLAMLLAPLGLVAHFSTDPRWGMAFGITALAGLGGITVSVMLYRIVPFLIWLHWQRANKARARLPLLHRIVPEAGQRIELAAEALAVGLLAAATFFPALALPAATLLALARLGQILLLSHAMLDFRERLAVLRSLPPKVRPASH</sequence>
<evidence type="ECO:0000313" key="3">
    <source>
        <dbReference type="Proteomes" id="UP001548590"/>
    </source>
</evidence>
<reference evidence="2 3" key="1">
    <citation type="submission" date="2024-07" db="EMBL/GenBank/DDBJ databases">
        <title>Uliginosibacterium paludis KCTC:42655.</title>
        <authorList>
            <person name="Kim M.K."/>
        </authorList>
    </citation>
    <scope>NUCLEOTIDE SEQUENCE [LARGE SCALE GENOMIC DNA]</scope>
    <source>
        <strain evidence="2 3">KCTC 42655</strain>
    </source>
</reference>
<feature type="transmembrane region" description="Helical" evidence="1">
    <location>
        <begin position="55"/>
        <end position="81"/>
    </location>
</feature>
<feature type="transmembrane region" description="Helical" evidence="1">
    <location>
        <begin position="88"/>
        <end position="106"/>
    </location>
</feature>
<dbReference type="EMBL" id="JBEWLZ010000007">
    <property type="protein sequence ID" value="MET1490703.1"/>
    <property type="molecule type" value="Genomic_DNA"/>
</dbReference>
<name>A0ABV2CSC0_9RHOO</name>
<feature type="transmembrane region" description="Helical" evidence="1">
    <location>
        <begin position="112"/>
        <end position="136"/>
    </location>
</feature>
<feature type="transmembrane region" description="Helical" evidence="1">
    <location>
        <begin position="12"/>
        <end position="35"/>
    </location>
</feature>
<dbReference type="RefSeq" id="WP_345926031.1">
    <property type="nucleotide sequence ID" value="NZ_JBDIVF010000002.1"/>
</dbReference>